<name>A0A386ZF77_9NOCA</name>
<keyword evidence="3" id="KW-1185">Reference proteome</keyword>
<dbReference type="RefSeq" id="WP_120739622.1">
    <property type="nucleotide sequence ID" value="NZ_CP032568.1"/>
</dbReference>
<dbReference type="EMBL" id="CP032568">
    <property type="protein sequence ID" value="AYF76271.1"/>
    <property type="molecule type" value="Genomic_DNA"/>
</dbReference>
<dbReference type="OrthoDB" id="4570639at2"/>
<dbReference type="KEGG" id="nyu:D7D52_23330"/>
<sequence>MALRISGRAITSDLTPETAHLVPGPDGGAWVLSWLPGWEFTREQAIDGMALDEMLSDPDSVDGDLAVEMAALRAESLGIGLEDVVTRLFARVVERDRMRHRQADADRSEQSKPERSVPGASSPRPGTPRWLTTLRSALRARTVELLWAGYRRRHPNSPQIGSRGSGTQRPAACDALPDR</sequence>
<dbReference type="Proteomes" id="UP000267164">
    <property type="component" value="Chromosome"/>
</dbReference>
<evidence type="ECO:0000313" key="3">
    <source>
        <dbReference type="Proteomes" id="UP000267164"/>
    </source>
</evidence>
<reference evidence="2 3" key="1">
    <citation type="submission" date="2018-09" db="EMBL/GenBank/DDBJ databases">
        <title>Nocardia yunnanensis sp. nov., an actinomycete isolated from a soil sample.</title>
        <authorList>
            <person name="Zhang J."/>
        </authorList>
    </citation>
    <scope>NUCLEOTIDE SEQUENCE [LARGE SCALE GENOMIC DNA]</scope>
    <source>
        <strain evidence="2 3">CFHS0054</strain>
    </source>
</reference>
<feature type="region of interest" description="Disordered" evidence="1">
    <location>
        <begin position="99"/>
        <end position="130"/>
    </location>
</feature>
<gene>
    <name evidence="2" type="ORF">D7D52_23330</name>
</gene>
<evidence type="ECO:0000313" key="2">
    <source>
        <dbReference type="EMBL" id="AYF76271.1"/>
    </source>
</evidence>
<proteinExistence type="predicted"/>
<feature type="compositionally biased region" description="Basic and acidic residues" evidence="1">
    <location>
        <begin position="99"/>
        <end position="115"/>
    </location>
</feature>
<accession>A0A386ZF77</accession>
<evidence type="ECO:0000256" key="1">
    <source>
        <dbReference type="SAM" id="MobiDB-lite"/>
    </source>
</evidence>
<organism evidence="2 3">
    <name type="scientific">Nocardia yunnanensis</name>
    <dbReference type="NCBI Taxonomy" id="2382165"/>
    <lineage>
        <taxon>Bacteria</taxon>
        <taxon>Bacillati</taxon>
        <taxon>Actinomycetota</taxon>
        <taxon>Actinomycetes</taxon>
        <taxon>Mycobacteriales</taxon>
        <taxon>Nocardiaceae</taxon>
        <taxon>Nocardia</taxon>
    </lineage>
</organism>
<feature type="region of interest" description="Disordered" evidence="1">
    <location>
        <begin position="153"/>
        <end position="179"/>
    </location>
</feature>
<protein>
    <submittedName>
        <fullName evidence="2">Uncharacterized protein</fullName>
    </submittedName>
</protein>
<dbReference type="AlphaFoldDB" id="A0A386ZF77"/>
<feature type="compositionally biased region" description="Polar residues" evidence="1">
    <location>
        <begin position="156"/>
        <end position="168"/>
    </location>
</feature>